<dbReference type="CDD" id="cd00090">
    <property type="entry name" value="HTH_ARSR"/>
    <property type="match status" value="1"/>
</dbReference>
<name>A0ABT6WQ75_9ACTN</name>
<protein>
    <submittedName>
        <fullName evidence="1">Helix-turn-helix domain-containing protein</fullName>
    </submittedName>
</protein>
<evidence type="ECO:0000313" key="1">
    <source>
        <dbReference type="EMBL" id="MDI6101863.1"/>
    </source>
</evidence>
<reference evidence="1 2" key="1">
    <citation type="submission" date="2023-05" db="EMBL/GenBank/DDBJ databases">
        <title>Actinoplanes sp. NEAU-A12 genome sequencing.</title>
        <authorList>
            <person name="Wang Z.-S."/>
        </authorList>
    </citation>
    <scope>NUCLEOTIDE SEQUENCE [LARGE SCALE GENOMIC DNA]</scope>
    <source>
        <strain evidence="1 2">NEAU-A12</strain>
    </source>
</reference>
<dbReference type="SUPFAM" id="SSF46785">
    <property type="entry name" value="Winged helix' DNA-binding domain"/>
    <property type="match status" value="1"/>
</dbReference>
<accession>A0ABT6WQ75</accession>
<dbReference type="Gene3D" id="6.10.140.2180">
    <property type="match status" value="1"/>
</dbReference>
<comment type="caution">
    <text evidence="1">The sequence shown here is derived from an EMBL/GenBank/DDBJ whole genome shotgun (WGS) entry which is preliminary data.</text>
</comment>
<keyword evidence="2" id="KW-1185">Reference proteome</keyword>
<evidence type="ECO:0000313" key="2">
    <source>
        <dbReference type="Proteomes" id="UP001241758"/>
    </source>
</evidence>
<dbReference type="Pfam" id="PF12840">
    <property type="entry name" value="HTH_20"/>
    <property type="match status" value="1"/>
</dbReference>
<dbReference type="EMBL" id="JASCTH010000017">
    <property type="protein sequence ID" value="MDI6101863.1"/>
    <property type="molecule type" value="Genomic_DNA"/>
</dbReference>
<dbReference type="RefSeq" id="WP_282762863.1">
    <property type="nucleotide sequence ID" value="NZ_JASCTH010000017.1"/>
</dbReference>
<dbReference type="InterPro" id="IPR036388">
    <property type="entry name" value="WH-like_DNA-bd_sf"/>
</dbReference>
<organism evidence="1 2">
    <name type="scientific">Actinoplanes sandaracinus</name>
    <dbReference type="NCBI Taxonomy" id="3045177"/>
    <lineage>
        <taxon>Bacteria</taxon>
        <taxon>Bacillati</taxon>
        <taxon>Actinomycetota</taxon>
        <taxon>Actinomycetes</taxon>
        <taxon>Micromonosporales</taxon>
        <taxon>Micromonosporaceae</taxon>
        <taxon>Actinoplanes</taxon>
    </lineage>
</organism>
<dbReference type="InterPro" id="IPR011991">
    <property type="entry name" value="ArsR-like_HTH"/>
</dbReference>
<proteinExistence type="predicted"/>
<dbReference type="InterPro" id="IPR036390">
    <property type="entry name" value="WH_DNA-bd_sf"/>
</dbReference>
<sequence length="184" mass="19871">MTANSAELLLHPVRLRIVQAFLGDRRLTTADLRIELSDVPPATLYRHVGALVDGGVLTVTAQRKVRGTVERTFRLHVDRATVSEAELVAMSPQDHRAAFTAFVAALLADFDRYLDGGAPDLARDLVGYRQAGFYATDEELLGVIAAVQAAVRPYLAAGPAPGRTRRLLSTVLLPAPERTTDQGA</sequence>
<dbReference type="Proteomes" id="UP001241758">
    <property type="component" value="Unassembled WGS sequence"/>
</dbReference>
<dbReference type="Gene3D" id="1.10.10.10">
    <property type="entry name" value="Winged helix-like DNA-binding domain superfamily/Winged helix DNA-binding domain"/>
    <property type="match status" value="1"/>
</dbReference>
<gene>
    <name evidence="1" type="ORF">QLQ12_24895</name>
</gene>